<reference evidence="1 2" key="1">
    <citation type="submission" date="2019-09" db="EMBL/GenBank/DDBJ databases">
        <title>Genomic diversity of phyloplane-associated Pantoea species in Pakistan cotton crop.</title>
        <authorList>
            <person name="Tufail M.R."/>
            <person name="Cook D.R."/>
        </authorList>
    </citation>
    <scope>NUCLEOTIDE SEQUENCE [LARGE SCALE GENOMIC DNA]</scope>
    <source>
        <strain evidence="1 2">B_8</strain>
    </source>
</reference>
<protein>
    <submittedName>
        <fullName evidence="1">Uncharacterized protein</fullName>
    </submittedName>
</protein>
<dbReference type="SUPFAM" id="SSF48173">
    <property type="entry name" value="Cryptochrome/photolyase FAD-binding domain"/>
    <property type="match status" value="1"/>
</dbReference>
<dbReference type="EMBL" id="VWVM01000013">
    <property type="protein sequence ID" value="KAA6122338.1"/>
    <property type="molecule type" value="Genomic_DNA"/>
</dbReference>
<proteinExistence type="predicted"/>
<organism evidence="1 2">
    <name type="scientific">Candidatus Pantoea gossypiicola</name>
    <dbReference type="NCBI Taxonomy" id="2608008"/>
    <lineage>
        <taxon>Bacteria</taxon>
        <taxon>Pseudomonadati</taxon>
        <taxon>Pseudomonadota</taxon>
        <taxon>Gammaproteobacteria</taxon>
        <taxon>Enterobacterales</taxon>
        <taxon>Erwiniaceae</taxon>
        <taxon>Pantoea</taxon>
    </lineage>
</organism>
<dbReference type="Proteomes" id="UP000324255">
    <property type="component" value="Unassembled WGS sequence"/>
</dbReference>
<sequence>MPIPTATPTNPSLRIYNSVSQAHAHDPASRSVTGWVSENRGVSDTLIFNPLMMPAGFNKLII</sequence>
<gene>
    <name evidence="1" type="ORF">F3I20_16370</name>
</gene>
<name>A0AB34CGR6_9GAMM</name>
<evidence type="ECO:0000313" key="2">
    <source>
        <dbReference type="Proteomes" id="UP000324255"/>
    </source>
</evidence>
<dbReference type="Gene3D" id="1.10.579.10">
    <property type="entry name" value="DNA Cyclobutane Dipyrimidine Photolyase, subunit A, domain 3"/>
    <property type="match status" value="1"/>
</dbReference>
<evidence type="ECO:0000313" key="1">
    <source>
        <dbReference type="EMBL" id="KAA6122338.1"/>
    </source>
</evidence>
<accession>A0AB34CGR6</accession>
<dbReference type="InterPro" id="IPR036134">
    <property type="entry name" value="Crypto/Photolyase_FAD-like_sf"/>
</dbReference>
<keyword evidence="2" id="KW-1185">Reference proteome</keyword>
<dbReference type="AlphaFoldDB" id="A0AB34CGR6"/>
<comment type="caution">
    <text evidence="1">The sequence shown here is derived from an EMBL/GenBank/DDBJ whole genome shotgun (WGS) entry which is preliminary data.</text>
</comment>